<name>A0A1G9RLI8_9FIRM</name>
<feature type="signal peptide" evidence="1">
    <location>
        <begin position="1"/>
        <end position="24"/>
    </location>
</feature>
<dbReference type="OrthoDB" id="1669211at2"/>
<keyword evidence="1" id="KW-0732">Signal</keyword>
<evidence type="ECO:0000256" key="1">
    <source>
        <dbReference type="SAM" id="SignalP"/>
    </source>
</evidence>
<feature type="chain" id="PRO_5039199233" evidence="1">
    <location>
        <begin position="25"/>
        <end position="246"/>
    </location>
</feature>
<sequence>MKKLLSIVAVCFVFFMAVSMNCLAKGEGTESRENMLQWLEPAEGDWYSTKGNLTLTIQGDYINNCKVLGAQNCTYDYPRSGTFCVAEAAGNRNIKMDLFGNNVHQYLIVDDHMVLRRSTRPEYNESAGGIYLGMTQEDVLQHYARPTNIIAENGTERWEYDANKFDVIFKSNIVVGIRLYEDSTKHFDKSGLGAASAPSAYKEAYGMEDLPSIPAQGGQLSPVYKIGHGEFLFFGSDYVQLSVYNR</sequence>
<keyword evidence="3" id="KW-1185">Reference proteome</keyword>
<dbReference type="AlphaFoldDB" id="A0A1G9RLI8"/>
<protein>
    <submittedName>
        <fullName evidence="2">Uncharacterized protein</fullName>
    </submittedName>
</protein>
<proteinExistence type="predicted"/>
<accession>A0A1G9RLI8</accession>
<dbReference type="STRING" id="349095.SAMN05660299_00503"/>
<dbReference type="EMBL" id="FNHQ01000003">
    <property type="protein sequence ID" value="SDM24162.1"/>
    <property type="molecule type" value="Genomic_DNA"/>
</dbReference>
<dbReference type="Proteomes" id="UP000199309">
    <property type="component" value="Unassembled WGS sequence"/>
</dbReference>
<dbReference type="RefSeq" id="WP_091647873.1">
    <property type="nucleotide sequence ID" value="NZ_FNHQ01000003.1"/>
</dbReference>
<evidence type="ECO:0000313" key="3">
    <source>
        <dbReference type="Proteomes" id="UP000199309"/>
    </source>
</evidence>
<evidence type="ECO:0000313" key="2">
    <source>
        <dbReference type="EMBL" id="SDM24162.1"/>
    </source>
</evidence>
<gene>
    <name evidence="2" type="ORF">SAMN05660299_00503</name>
</gene>
<organism evidence="2 3">
    <name type="scientific">Megasphaera paucivorans</name>
    <dbReference type="NCBI Taxonomy" id="349095"/>
    <lineage>
        <taxon>Bacteria</taxon>
        <taxon>Bacillati</taxon>
        <taxon>Bacillota</taxon>
        <taxon>Negativicutes</taxon>
        <taxon>Veillonellales</taxon>
        <taxon>Veillonellaceae</taxon>
        <taxon>Megasphaera</taxon>
    </lineage>
</organism>
<reference evidence="2 3" key="1">
    <citation type="submission" date="2016-10" db="EMBL/GenBank/DDBJ databases">
        <authorList>
            <person name="de Groot N.N."/>
        </authorList>
    </citation>
    <scope>NUCLEOTIDE SEQUENCE [LARGE SCALE GENOMIC DNA]</scope>
    <source>
        <strain evidence="2 3">DSM 16981</strain>
    </source>
</reference>